<dbReference type="Proteomes" id="UP000216444">
    <property type="component" value="Unassembled WGS sequence"/>
</dbReference>
<accession>A0A261FJ99</accession>
<comment type="caution">
    <text evidence="1">The sequence shown here is derived from an EMBL/GenBank/DDBJ whole genome shotgun (WGS) entry which is preliminary data.</text>
</comment>
<gene>
    <name evidence="1" type="ORF">BTIS_0238</name>
</gene>
<evidence type="ECO:0000313" key="2">
    <source>
        <dbReference type="Proteomes" id="UP000216444"/>
    </source>
</evidence>
<dbReference type="InterPro" id="IPR027417">
    <property type="entry name" value="P-loop_NTPase"/>
</dbReference>
<proteinExistence type="predicted"/>
<dbReference type="EMBL" id="MWWV01000002">
    <property type="protein sequence ID" value="OZG59085.1"/>
    <property type="molecule type" value="Genomic_DNA"/>
</dbReference>
<organism evidence="1 2">
    <name type="scientific">Bifidobacterium tissieri</name>
    <dbReference type="NCBI Taxonomy" id="1630162"/>
    <lineage>
        <taxon>Bacteria</taxon>
        <taxon>Bacillati</taxon>
        <taxon>Actinomycetota</taxon>
        <taxon>Actinomycetes</taxon>
        <taxon>Bifidobacteriales</taxon>
        <taxon>Bifidobacteriaceae</taxon>
        <taxon>Bifidobacterium</taxon>
    </lineage>
</organism>
<evidence type="ECO:0000313" key="1">
    <source>
        <dbReference type="EMBL" id="OZG59085.1"/>
    </source>
</evidence>
<name>A0A261FJ99_9BIFI</name>
<keyword evidence="2" id="KW-1185">Reference proteome</keyword>
<sequence>MITMKLKYVCPFCFAEHAIGDVEFACDSRMICAQRDPSGKIVGVPGAGEPDKKMQEYKHLSQAPLGPHHFRAHKTPKFSMPDSAVCDWCRQVSRTRVCPSCHNTLPSTIDNDEAMIISLIGTRGSGKSTYVGVLIHEMMKHLFGPFHGTFQLYGSEDQREYRTRFEDYLYKGQPIPQTTTHLTGNTMTENRPILGMLKMQSSGFFGKVKPKMLVFFDSAGEDWTNMDTIQVVAKYVAKSSGIVFLIDPLANQHVRDAISDDASIRASISADYEPDSDPTKVINDVARLIRDQNGLKESQKIAIPVAAAFSKLDVLEDKNLLPPGGRLSQPSPHVQRGMFDDTDADSVNQEVRSMLDRWDYGSFINTLDMNYATNHCFAFSAYGREPASDGTIAPPIPKRIEDAMFWLLHLNKVL</sequence>
<evidence type="ECO:0008006" key="3">
    <source>
        <dbReference type="Google" id="ProtNLM"/>
    </source>
</evidence>
<reference evidence="1 2" key="1">
    <citation type="journal article" date="2017" name="BMC Genomics">
        <title>Comparative genomic and phylogenomic analyses of the Bifidobacteriaceae family.</title>
        <authorList>
            <person name="Lugli G.A."/>
            <person name="Milani C."/>
            <person name="Turroni F."/>
            <person name="Duranti S."/>
            <person name="Mancabelli L."/>
            <person name="Mangifesta M."/>
            <person name="Ferrario C."/>
            <person name="Modesto M."/>
            <person name="Mattarelli P."/>
            <person name="Jiri K."/>
            <person name="van Sinderen D."/>
            <person name="Ventura M."/>
        </authorList>
    </citation>
    <scope>NUCLEOTIDE SEQUENCE [LARGE SCALE GENOMIC DNA]</scope>
    <source>
        <strain evidence="1 2">DSM 100201</strain>
    </source>
</reference>
<dbReference type="SUPFAM" id="SSF52540">
    <property type="entry name" value="P-loop containing nucleoside triphosphate hydrolases"/>
    <property type="match status" value="1"/>
</dbReference>
<protein>
    <recommendedName>
        <fullName evidence="3">Aromatic ring-opening dioxygenase LigA</fullName>
    </recommendedName>
</protein>
<dbReference type="AlphaFoldDB" id="A0A261FJ99"/>